<dbReference type="Gene3D" id="3.30.70.330">
    <property type="match status" value="4"/>
</dbReference>
<organism evidence="5 6">
    <name type="scientific">Chloropicon roscoffensis</name>
    <dbReference type="NCBI Taxonomy" id="1461544"/>
    <lineage>
        <taxon>Eukaryota</taxon>
        <taxon>Viridiplantae</taxon>
        <taxon>Chlorophyta</taxon>
        <taxon>Chloropicophyceae</taxon>
        <taxon>Chloropicales</taxon>
        <taxon>Chloropicaceae</taxon>
        <taxon>Chloropicon</taxon>
    </lineage>
</organism>
<protein>
    <submittedName>
        <fullName evidence="5">RNA-binding protein</fullName>
    </submittedName>
</protein>
<evidence type="ECO:0000313" key="5">
    <source>
        <dbReference type="EMBL" id="WZN65505.1"/>
    </source>
</evidence>
<gene>
    <name evidence="5" type="ORF">HKI87_12g70640</name>
</gene>
<dbReference type="InterPro" id="IPR035979">
    <property type="entry name" value="RBD_domain_sf"/>
</dbReference>
<dbReference type="GO" id="GO:0005737">
    <property type="term" value="C:cytoplasm"/>
    <property type="evidence" value="ECO:0007669"/>
    <property type="project" value="TreeGrafter"/>
</dbReference>
<dbReference type="AlphaFoldDB" id="A0AAX4PHM5"/>
<dbReference type="Pfam" id="PF00076">
    <property type="entry name" value="RRM_1"/>
    <property type="match status" value="3"/>
</dbReference>
<dbReference type="SUPFAM" id="SSF54928">
    <property type="entry name" value="RNA-binding domain, RBD"/>
    <property type="match status" value="2"/>
</dbReference>
<name>A0AAX4PHM5_9CHLO</name>
<dbReference type="GO" id="GO:1990904">
    <property type="term" value="C:ribonucleoprotein complex"/>
    <property type="evidence" value="ECO:0007669"/>
    <property type="project" value="TreeGrafter"/>
</dbReference>
<sequence>MAAAGSAFGVGEATMQTLRACLARSARQISVSRCVGPARLENADRVALVEGPRALARKVGGTPATTTTTATIAMTTGGRFRAVRWPFRVGAGARGLCTASASAAAELKEGTLGKQQLNPSQGGEGGGVGTASKNRRVFVTNLSYRATEDDLRGFLEREGELESVRIKYTLVDGARQSRGFATAVFNRAEDAWSAIANLDDTTFQGRRIKVREDNFSKLDRKSVAHKNVEKKVFVDFLDPSLLWQDVKDHFQQTGSVYFVHLLWDQTRMHRQAVVELGSAEEAQDAIRELNDSVLRDAAMRVRAYTPQDMQEKEPLSPTVFVNYIHPEVELEDLNNHFLRVVPNIEFSKIFFHKTDDYQQAKVTLSSTAVAKMAIERVDRSLLNGKVIRCRAFLDNNNNSSRYLQGVWRERRVSRGPQAPRCQIENLNPRVGWQEVKDHLREAGSVVHVNVSWAEDGNSKQAIAEVSSERDLEEIVLKLDQSLLLGEKMTIRRL</sequence>
<proteinExistence type="predicted"/>
<keyword evidence="6" id="KW-1185">Reference proteome</keyword>
<dbReference type="PROSITE" id="PS50102">
    <property type="entry name" value="RRM"/>
    <property type="match status" value="2"/>
</dbReference>
<dbReference type="GO" id="GO:0003729">
    <property type="term" value="F:mRNA binding"/>
    <property type="evidence" value="ECO:0007669"/>
    <property type="project" value="TreeGrafter"/>
</dbReference>
<accession>A0AAX4PHM5</accession>
<feature type="region of interest" description="Disordered" evidence="3">
    <location>
        <begin position="110"/>
        <end position="131"/>
    </location>
</feature>
<feature type="domain" description="RRM" evidence="4">
    <location>
        <begin position="135"/>
        <end position="215"/>
    </location>
</feature>
<dbReference type="InterPro" id="IPR000504">
    <property type="entry name" value="RRM_dom"/>
</dbReference>
<dbReference type="GO" id="GO:0005634">
    <property type="term" value="C:nucleus"/>
    <property type="evidence" value="ECO:0007669"/>
    <property type="project" value="TreeGrafter"/>
</dbReference>
<dbReference type="InterPro" id="IPR012677">
    <property type="entry name" value="Nucleotide-bd_a/b_plait_sf"/>
</dbReference>
<dbReference type="EMBL" id="CP151512">
    <property type="protein sequence ID" value="WZN65505.1"/>
    <property type="molecule type" value="Genomic_DNA"/>
</dbReference>
<evidence type="ECO:0000313" key="6">
    <source>
        <dbReference type="Proteomes" id="UP001472866"/>
    </source>
</evidence>
<evidence type="ECO:0000256" key="1">
    <source>
        <dbReference type="ARBA" id="ARBA00022884"/>
    </source>
</evidence>
<reference evidence="5 6" key="1">
    <citation type="submission" date="2024-03" db="EMBL/GenBank/DDBJ databases">
        <title>Complete genome sequence of the green alga Chloropicon roscoffensis RCC1871.</title>
        <authorList>
            <person name="Lemieux C."/>
            <person name="Pombert J.-F."/>
            <person name="Otis C."/>
            <person name="Turmel M."/>
        </authorList>
    </citation>
    <scope>NUCLEOTIDE SEQUENCE [LARGE SCALE GENOMIC DNA]</scope>
    <source>
        <strain evidence="5 6">RCC1871</strain>
    </source>
</reference>
<dbReference type="SMART" id="SM00360">
    <property type="entry name" value="RRM"/>
    <property type="match status" value="4"/>
</dbReference>
<feature type="domain" description="RRM" evidence="4">
    <location>
        <begin position="230"/>
        <end position="306"/>
    </location>
</feature>
<dbReference type="PANTHER" id="PTHR23003">
    <property type="entry name" value="RNA RECOGNITION MOTIF RRM DOMAIN CONTAINING PROTEIN"/>
    <property type="match status" value="1"/>
</dbReference>
<evidence type="ECO:0000256" key="3">
    <source>
        <dbReference type="SAM" id="MobiDB-lite"/>
    </source>
</evidence>
<dbReference type="Proteomes" id="UP001472866">
    <property type="component" value="Chromosome 12"/>
</dbReference>
<evidence type="ECO:0000256" key="2">
    <source>
        <dbReference type="PROSITE-ProRule" id="PRU00176"/>
    </source>
</evidence>
<dbReference type="InterPro" id="IPR050374">
    <property type="entry name" value="RRT5_SRSF_SR"/>
</dbReference>
<keyword evidence="1 2" id="KW-0694">RNA-binding</keyword>
<evidence type="ECO:0000259" key="4">
    <source>
        <dbReference type="PROSITE" id="PS50102"/>
    </source>
</evidence>